<dbReference type="STRING" id="79929.MTBMA_c04180"/>
<name>D9PUX2_METTM</name>
<evidence type="ECO:0000313" key="4">
    <source>
        <dbReference type="Proteomes" id="UP000000345"/>
    </source>
</evidence>
<organism evidence="3 4">
    <name type="scientific">Methanothermobacter marburgensis (strain ATCC BAA-927 / DSM 2133 / JCM 14651 / NBRC 100331 / OCM 82 / Marburg)</name>
    <name type="common">Methanobacterium thermoautotrophicum</name>
    <dbReference type="NCBI Taxonomy" id="79929"/>
    <lineage>
        <taxon>Archaea</taxon>
        <taxon>Methanobacteriati</taxon>
        <taxon>Methanobacteriota</taxon>
        <taxon>Methanomada group</taxon>
        <taxon>Methanobacteria</taxon>
        <taxon>Methanobacteriales</taxon>
        <taxon>Methanobacteriaceae</taxon>
        <taxon>Methanothermobacter</taxon>
    </lineage>
</organism>
<dbReference type="Pfam" id="PF07431">
    <property type="entry name" value="DUF1512"/>
    <property type="match status" value="1"/>
</dbReference>
<dbReference type="KEGG" id="mmg:MTBMA_c04180"/>
<sequence>MRTVKKRLTIIMCMKVTAGIRGILKFLRHNLELSRKTGNLQILVALQMNLELIMRTARAYLDGCQAISSSLPLGDGAGPLTAGMLIDEEDRKKHLHEMVYVRKRFMDKDIGILKPHGPGSRLGMVVKALEEILSEDEFDEVIMVDAAAKMEGEKTGTVAEGVGVAIGGLGVEKWFMENMILEHRTHAIIIKMSPEEAMSHMTREILDACSVARSRIEDIISRSDADSILIIGVGNSSGIPDAVENPGEIRVKEKDSTKK</sequence>
<dbReference type="HOGENOM" id="CLU_1072056_0_0_2"/>
<evidence type="ECO:0000259" key="2">
    <source>
        <dbReference type="Pfam" id="PF23542"/>
    </source>
</evidence>
<keyword evidence="4" id="KW-1185">Reference proteome</keyword>
<reference evidence="3 4" key="2">
    <citation type="journal article" date="2010" name="J. Bacteriol.">
        <title>Complete genome sequence of Methanothermobacter marburgensis, a methanoarchaeon model organism.</title>
        <authorList>
            <person name="Liesegang H."/>
            <person name="Kaster A.K."/>
            <person name="Wiezer A."/>
            <person name="Goenrich M."/>
            <person name="Wollherr A."/>
            <person name="Seedorf H."/>
            <person name="Gottschalk G."/>
            <person name="Thauer R.K."/>
        </authorList>
    </citation>
    <scope>NUCLEOTIDE SEQUENCE [LARGE SCALE GENOMIC DNA]</scope>
    <source>
        <strain evidence="4">ATCC BAA-927 / DSM 2133 / JCM 14651 / NBRC 100331 / OCM 82 / Marburg</strain>
    </source>
</reference>
<feature type="domain" description="DUF1512" evidence="2">
    <location>
        <begin position="73"/>
        <end position="240"/>
    </location>
</feature>
<dbReference type="InterPro" id="IPR056461">
    <property type="entry name" value="DUF1512_C"/>
</dbReference>
<protein>
    <recommendedName>
        <fullName evidence="5">DUF1512 domain-containing protein</fullName>
    </recommendedName>
</protein>
<dbReference type="AlphaFoldDB" id="D9PUX2"/>
<evidence type="ECO:0000313" key="3">
    <source>
        <dbReference type="EMBL" id="ADL58019.1"/>
    </source>
</evidence>
<reference key="1">
    <citation type="submission" date="2009-08" db="EMBL/GenBank/DDBJ databases">
        <title>The genome sequence of Methanothermobacter marburgensis.</title>
        <authorList>
            <person name="Kaster A."/>
            <person name="Seedorf H."/>
            <person name="Goenrich M."/>
            <person name="Wiezer A."/>
            <person name="Liesegang H."/>
            <person name="Thauer R."/>
            <person name="Gottschalk G."/>
        </authorList>
    </citation>
    <scope>NUCLEOTIDE SEQUENCE</scope>
    <source>
        <strain>Marburg</strain>
    </source>
</reference>
<dbReference type="Pfam" id="PF23542">
    <property type="entry name" value="DUF1512_C"/>
    <property type="match status" value="1"/>
</dbReference>
<dbReference type="PaxDb" id="79929-MTBMA_c04180"/>
<evidence type="ECO:0000259" key="1">
    <source>
        <dbReference type="Pfam" id="PF07431"/>
    </source>
</evidence>
<dbReference type="InterPro" id="IPR056460">
    <property type="entry name" value="DUF1512_N"/>
</dbReference>
<gene>
    <name evidence="3" type="ordered locus">MTBMA_c04180</name>
</gene>
<evidence type="ECO:0008006" key="5">
    <source>
        <dbReference type="Google" id="ProtNLM"/>
    </source>
</evidence>
<accession>D9PUX2</accession>
<proteinExistence type="predicted"/>
<dbReference type="Proteomes" id="UP000000345">
    <property type="component" value="Chromosome"/>
</dbReference>
<dbReference type="EMBL" id="CP001710">
    <property type="protein sequence ID" value="ADL58019.1"/>
    <property type="molecule type" value="Genomic_DNA"/>
</dbReference>
<feature type="domain" description="DUF1512" evidence="1">
    <location>
        <begin position="7"/>
        <end position="68"/>
    </location>
</feature>